<comment type="caution">
    <text evidence="1">The sequence shown here is derived from an EMBL/GenBank/DDBJ whole genome shotgun (WGS) entry which is preliminary data.</text>
</comment>
<gene>
    <name evidence="1" type="ORF">E5991_08615</name>
</gene>
<evidence type="ECO:0000313" key="2">
    <source>
        <dbReference type="Proteomes" id="UP000306798"/>
    </source>
</evidence>
<dbReference type="Proteomes" id="UP000306798">
    <property type="component" value="Unassembled WGS sequence"/>
</dbReference>
<evidence type="ECO:0000313" key="1">
    <source>
        <dbReference type="EMBL" id="THG24285.1"/>
    </source>
</evidence>
<accession>A0A248X8L1</accession>
<protein>
    <submittedName>
        <fullName evidence="1">Uncharacterized protein</fullName>
    </submittedName>
</protein>
<dbReference type="AlphaFoldDB" id="A0A248X8L1"/>
<sequence>MRRPEWKTIIIYGVLPVLLLATLIAMAVVSQIRGHDPMPSHPAATVSEAPAVGRTPADVCRIDAPAMLEQWRAGTLDGADMAPGALVAERTDPMPVMDGTWSAGLLAHGDGTVTCSVLTGGDQPFTVGLRHEHGRWMVALIRVPGSERP</sequence>
<name>A0A248X8L1_9BIFI</name>
<organism evidence="1 2">
    <name type="scientific">Bifidobacterium pseudolongum</name>
    <dbReference type="NCBI Taxonomy" id="1694"/>
    <lineage>
        <taxon>Bacteria</taxon>
        <taxon>Bacillati</taxon>
        <taxon>Actinomycetota</taxon>
        <taxon>Actinomycetes</taxon>
        <taxon>Bifidobacteriales</taxon>
        <taxon>Bifidobacteriaceae</taxon>
        <taxon>Bifidobacterium</taxon>
    </lineage>
</organism>
<reference evidence="1 2" key="1">
    <citation type="submission" date="2019-04" db="EMBL/GenBank/DDBJ databases">
        <title>Microbes associate with the intestines of laboratory mice.</title>
        <authorList>
            <person name="Navarre W."/>
            <person name="Wong E."/>
            <person name="Huang K.C."/>
            <person name="Tropini C."/>
            <person name="Ng K."/>
            <person name="Yu B."/>
        </authorList>
    </citation>
    <scope>NUCLEOTIDE SEQUENCE [LARGE SCALE GENOMIC DNA]</scope>
    <source>
        <strain evidence="1 2">NM87_A27A</strain>
    </source>
</reference>
<dbReference type="EMBL" id="SSTF01000031">
    <property type="protein sequence ID" value="THG24285.1"/>
    <property type="molecule type" value="Genomic_DNA"/>
</dbReference>
<proteinExistence type="predicted"/>
<dbReference type="RefSeq" id="WP_095508159.1">
    <property type="nucleotide sequence ID" value="NZ_CP022544.1"/>
</dbReference>